<evidence type="ECO:0000256" key="3">
    <source>
        <dbReference type="ARBA" id="ARBA00029596"/>
    </source>
</evidence>
<dbReference type="AlphaFoldDB" id="A0A844G455"/>
<dbReference type="PANTHER" id="PTHR33254:SF4">
    <property type="entry name" value="4-HYDROXY-4-METHYL-2-OXOGLUTARATE ALDOLASE 3-RELATED"/>
    <property type="match status" value="1"/>
</dbReference>
<dbReference type="GO" id="GO:0046872">
    <property type="term" value="F:metal ion binding"/>
    <property type="evidence" value="ECO:0007669"/>
    <property type="project" value="UniProtKB-KW"/>
</dbReference>
<evidence type="ECO:0000313" key="6">
    <source>
        <dbReference type="EMBL" id="MST97933.1"/>
    </source>
</evidence>
<evidence type="ECO:0000256" key="5">
    <source>
        <dbReference type="PIRSR" id="PIRSR605493-1"/>
    </source>
</evidence>
<evidence type="ECO:0000256" key="4">
    <source>
        <dbReference type="ARBA" id="ARBA00030169"/>
    </source>
</evidence>
<dbReference type="SUPFAM" id="SSF89562">
    <property type="entry name" value="RraA-like"/>
    <property type="match status" value="1"/>
</dbReference>
<evidence type="ECO:0000313" key="7">
    <source>
        <dbReference type="Proteomes" id="UP000435649"/>
    </source>
</evidence>
<keyword evidence="5" id="KW-0479">Metal-binding</keyword>
<evidence type="ECO:0000256" key="1">
    <source>
        <dbReference type="ARBA" id="ARBA00001968"/>
    </source>
</evidence>
<dbReference type="Proteomes" id="UP000435649">
    <property type="component" value="Unassembled WGS sequence"/>
</dbReference>
<dbReference type="Gene3D" id="3.50.30.40">
    <property type="entry name" value="Ribonuclease E inhibitor RraA/RraA-like"/>
    <property type="match status" value="1"/>
</dbReference>
<comment type="cofactor">
    <cofactor evidence="1">
        <name>a divalent metal cation</name>
        <dbReference type="ChEBI" id="CHEBI:60240"/>
    </cofactor>
</comment>
<dbReference type="GO" id="GO:0008948">
    <property type="term" value="F:oxaloacetate decarboxylase activity"/>
    <property type="evidence" value="ECO:0007669"/>
    <property type="project" value="TreeGrafter"/>
</dbReference>
<dbReference type="InterPro" id="IPR036704">
    <property type="entry name" value="RraA/RraA-like_sf"/>
</dbReference>
<sequence length="253" mass="28426">MKMPSLQDMRQKAKEAGLMKLDRLIATRQHIPANEFPVPLTELCERYEKLYTGCINDVMRELCLLNQNLPSEIMPLRDEMTVCGEAFTVKSAPNVMIEGEMTFRAQMLDEMKPGGLVVWDTSEDTEASLWGGVMTATAISKGIRGAVISGGIRDTKQILEQKFPIFYKYRTSNGSLGRCMITHYQVPVRIGKVTVRPGDIIFGDIDGVLCIPREIAYDVLLRAEGIERNEIDIFSWVHQGDSIAEIIEKGGYF</sequence>
<protein>
    <recommendedName>
        <fullName evidence="2">Putative 4-hydroxy-4-methyl-2-oxoglutarate aldolase</fullName>
    </recommendedName>
    <alternativeName>
        <fullName evidence="3">Regulator of ribonuclease activity homolog</fullName>
    </alternativeName>
    <alternativeName>
        <fullName evidence="4">RraA-like protein</fullName>
    </alternativeName>
</protein>
<feature type="binding site" evidence="5">
    <location>
        <begin position="131"/>
        <end position="134"/>
    </location>
    <ligand>
        <name>substrate</name>
    </ligand>
</feature>
<gene>
    <name evidence="6" type="ORF">FYJ85_12880</name>
</gene>
<feature type="binding site" evidence="5">
    <location>
        <position position="154"/>
    </location>
    <ligand>
        <name>Mg(2+)</name>
        <dbReference type="ChEBI" id="CHEBI:18420"/>
    </ligand>
</feature>
<dbReference type="Pfam" id="PF03737">
    <property type="entry name" value="RraA-like"/>
    <property type="match status" value="1"/>
</dbReference>
<dbReference type="PANTHER" id="PTHR33254">
    <property type="entry name" value="4-HYDROXY-4-METHYL-2-OXOGLUTARATE ALDOLASE 3-RELATED"/>
    <property type="match status" value="1"/>
</dbReference>
<dbReference type="EMBL" id="VUNS01000014">
    <property type="protein sequence ID" value="MST97933.1"/>
    <property type="molecule type" value="Genomic_DNA"/>
</dbReference>
<accession>A0A844G455</accession>
<proteinExistence type="predicted"/>
<evidence type="ECO:0000256" key="2">
    <source>
        <dbReference type="ARBA" id="ARBA00016549"/>
    </source>
</evidence>
<name>A0A844G455_9BACT</name>
<keyword evidence="5" id="KW-0460">Magnesium</keyword>
<feature type="binding site" evidence="5">
    <location>
        <position position="153"/>
    </location>
    <ligand>
        <name>substrate</name>
    </ligand>
</feature>
<organism evidence="6 7">
    <name type="scientific">Victivallis lenta</name>
    <dbReference type="NCBI Taxonomy" id="2606640"/>
    <lineage>
        <taxon>Bacteria</taxon>
        <taxon>Pseudomonadati</taxon>
        <taxon>Lentisphaerota</taxon>
        <taxon>Lentisphaeria</taxon>
        <taxon>Victivallales</taxon>
        <taxon>Victivallaceae</taxon>
        <taxon>Victivallis</taxon>
    </lineage>
</organism>
<dbReference type="CDD" id="cd16841">
    <property type="entry name" value="RraA_family"/>
    <property type="match status" value="1"/>
</dbReference>
<dbReference type="GO" id="GO:0047443">
    <property type="term" value="F:4-hydroxy-4-methyl-2-oxoglutarate aldolase activity"/>
    <property type="evidence" value="ECO:0007669"/>
    <property type="project" value="TreeGrafter"/>
</dbReference>
<comment type="caution">
    <text evidence="6">The sequence shown here is derived from an EMBL/GenBank/DDBJ whole genome shotgun (WGS) entry which is preliminary data.</text>
</comment>
<comment type="cofactor">
    <cofactor evidence="5">
        <name>Mg(2+)</name>
        <dbReference type="ChEBI" id="CHEBI:18420"/>
    </cofactor>
</comment>
<reference evidence="6 7" key="1">
    <citation type="submission" date="2019-08" db="EMBL/GenBank/DDBJ databases">
        <title>In-depth cultivation of the pig gut microbiome towards novel bacterial diversity and tailored functional studies.</title>
        <authorList>
            <person name="Wylensek D."/>
            <person name="Hitch T.C.A."/>
            <person name="Clavel T."/>
        </authorList>
    </citation>
    <scope>NUCLEOTIDE SEQUENCE [LARGE SCALE GENOMIC DNA]</scope>
    <source>
        <strain evidence="6 7">BBE-744-WT-12</strain>
    </source>
</reference>
<dbReference type="InterPro" id="IPR005493">
    <property type="entry name" value="RraA/RraA-like"/>
</dbReference>
<keyword evidence="7" id="KW-1185">Reference proteome</keyword>